<feature type="transmembrane region" description="Helical" evidence="7">
    <location>
        <begin position="16"/>
        <end position="39"/>
    </location>
</feature>
<evidence type="ECO:0000256" key="3">
    <source>
        <dbReference type="ARBA" id="ARBA00022475"/>
    </source>
</evidence>
<keyword evidence="3" id="KW-1003">Cell membrane</keyword>
<dbReference type="Pfam" id="PF20730">
    <property type="entry name" value="YetF_N"/>
    <property type="match status" value="1"/>
</dbReference>
<evidence type="ECO:0008006" key="12">
    <source>
        <dbReference type="Google" id="ProtNLM"/>
    </source>
</evidence>
<dbReference type="InterPro" id="IPR007353">
    <property type="entry name" value="DUF421"/>
</dbReference>
<evidence type="ECO:0000256" key="5">
    <source>
        <dbReference type="ARBA" id="ARBA00022989"/>
    </source>
</evidence>
<dbReference type="Pfam" id="PF04239">
    <property type="entry name" value="DUF421"/>
    <property type="match status" value="1"/>
</dbReference>
<evidence type="ECO:0000313" key="10">
    <source>
        <dbReference type="EMBL" id="PBJ96604.1"/>
    </source>
</evidence>
<evidence type="ECO:0000256" key="6">
    <source>
        <dbReference type="ARBA" id="ARBA00023136"/>
    </source>
</evidence>
<reference evidence="10 11" key="1">
    <citation type="submission" date="2017-09" db="EMBL/GenBank/DDBJ databases">
        <authorList>
            <person name="Ehlers B."/>
            <person name="Leendertz F.H."/>
        </authorList>
    </citation>
    <scope>NUCLEOTIDE SEQUENCE [LARGE SCALE GENOMIC DNA]</scope>
    <source>
        <strain evidence="10 11">DJ-1</strain>
    </source>
</reference>
<evidence type="ECO:0000313" key="11">
    <source>
        <dbReference type="Proteomes" id="UP000218102"/>
    </source>
</evidence>
<keyword evidence="4 7" id="KW-0812">Transmembrane</keyword>
<dbReference type="PANTHER" id="PTHR34582:SF6">
    <property type="entry name" value="UPF0702 TRANSMEMBRANE PROTEIN YCAP"/>
    <property type="match status" value="1"/>
</dbReference>
<dbReference type="RefSeq" id="WP_096009969.1">
    <property type="nucleotide sequence ID" value="NZ_NTME01000005.1"/>
</dbReference>
<protein>
    <recommendedName>
        <fullName evidence="12">DUF421 domain-containing protein</fullName>
    </recommendedName>
</protein>
<evidence type="ECO:0000259" key="8">
    <source>
        <dbReference type="Pfam" id="PF04239"/>
    </source>
</evidence>
<dbReference type="GO" id="GO:0005886">
    <property type="term" value="C:plasma membrane"/>
    <property type="evidence" value="ECO:0007669"/>
    <property type="project" value="UniProtKB-SubCell"/>
</dbReference>
<accession>A0A2A3M995</accession>
<feature type="domain" description="YetF-like N-terminal transmembrane" evidence="9">
    <location>
        <begin position="20"/>
        <end position="86"/>
    </location>
</feature>
<keyword evidence="5 7" id="KW-1133">Transmembrane helix</keyword>
<dbReference type="Gene3D" id="3.30.240.20">
    <property type="entry name" value="bsu07140 like domains"/>
    <property type="match status" value="1"/>
</dbReference>
<feature type="transmembrane region" description="Helical" evidence="7">
    <location>
        <begin position="51"/>
        <end position="69"/>
    </location>
</feature>
<feature type="transmembrane region" description="Helical" evidence="7">
    <location>
        <begin position="75"/>
        <end position="95"/>
    </location>
</feature>
<evidence type="ECO:0000259" key="9">
    <source>
        <dbReference type="Pfam" id="PF20730"/>
    </source>
</evidence>
<comment type="caution">
    <text evidence="10">The sequence shown here is derived from an EMBL/GenBank/DDBJ whole genome shotgun (WGS) entry which is preliminary data.</text>
</comment>
<organism evidence="10 11">
    <name type="scientific">Pseudomonas plecoglossicida</name>
    <dbReference type="NCBI Taxonomy" id="70775"/>
    <lineage>
        <taxon>Bacteria</taxon>
        <taxon>Pseudomonadati</taxon>
        <taxon>Pseudomonadota</taxon>
        <taxon>Gammaproteobacteria</taxon>
        <taxon>Pseudomonadales</taxon>
        <taxon>Pseudomonadaceae</taxon>
        <taxon>Pseudomonas</taxon>
    </lineage>
</organism>
<name>A0A2A3M995_PSEDL</name>
<keyword evidence="6 7" id="KW-0472">Membrane</keyword>
<comment type="subcellular location">
    <subcellularLocation>
        <location evidence="1">Cell membrane</location>
        <topology evidence="1">Multi-pass membrane protein</topology>
    </subcellularLocation>
</comment>
<dbReference type="EMBL" id="NTME01000005">
    <property type="protein sequence ID" value="PBJ96604.1"/>
    <property type="molecule type" value="Genomic_DNA"/>
</dbReference>
<dbReference type="PANTHER" id="PTHR34582">
    <property type="entry name" value="UPF0702 TRANSMEMBRANE PROTEIN YCAP"/>
    <property type="match status" value="1"/>
</dbReference>
<feature type="domain" description="YetF C-terminal" evidence="8">
    <location>
        <begin position="97"/>
        <end position="162"/>
    </location>
</feature>
<evidence type="ECO:0000256" key="7">
    <source>
        <dbReference type="SAM" id="Phobius"/>
    </source>
</evidence>
<dbReference type="InterPro" id="IPR023090">
    <property type="entry name" value="UPF0702_alpha/beta_dom_sf"/>
</dbReference>
<evidence type="ECO:0000256" key="2">
    <source>
        <dbReference type="ARBA" id="ARBA00006448"/>
    </source>
</evidence>
<evidence type="ECO:0000256" key="4">
    <source>
        <dbReference type="ARBA" id="ARBA00022692"/>
    </source>
</evidence>
<gene>
    <name evidence="10" type="ORF">CMV24_06295</name>
</gene>
<sequence>MVSFDLQRMLIGEYPVTFLLEVALRVSAAFLAVFFFLKFSGRRGIRQLSRFELVVILTLGSAAGDVTFYEDVPLLPVALVFLTLLLLYRGTVYMMRRSRTCEAWIDGLPITVVKDGMYEIHSLRNLNISSNELFMELRQQGVEHLGQVRLGLLETDGDISLYFYGPDDTRPGLSVLPVEHRPEYLAPPNAGLHCCVSCGFTTFLEPQNSAVCERCGHNVWSPALDTVRNR</sequence>
<proteinExistence type="inferred from homology"/>
<comment type="similarity">
    <text evidence="2">Belongs to the UPF0702 family.</text>
</comment>
<dbReference type="InterPro" id="IPR048454">
    <property type="entry name" value="YetF_N"/>
</dbReference>
<dbReference type="Proteomes" id="UP000218102">
    <property type="component" value="Unassembled WGS sequence"/>
</dbReference>
<dbReference type="AlphaFoldDB" id="A0A2A3M995"/>
<evidence type="ECO:0000256" key="1">
    <source>
        <dbReference type="ARBA" id="ARBA00004651"/>
    </source>
</evidence>